<dbReference type="Pfam" id="PF05787">
    <property type="entry name" value="PhoX"/>
    <property type="match status" value="1"/>
</dbReference>
<protein>
    <submittedName>
        <fullName evidence="1">DUF839 domain-containing protein</fullName>
    </submittedName>
</protein>
<dbReference type="PROSITE" id="PS51318">
    <property type="entry name" value="TAT"/>
    <property type="match status" value="1"/>
</dbReference>
<evidence type="ECO:0000313" key="1">
    <source>
        <dbReference type="EMBL" id="MTF38803.1"/>
    </source>
</evidence>
<dbReference type="InterPro" id="IPR006311">
    <property type="entry name" value="TAT_signal"/>
</dbReference>
<dbReference type="PROSITE" id="PS51257">
    <property type="entry name" value="PROKAR_LIPOPROTEIN"/>
    <property type="match status" value="1"/>
</dbReference>
<dbReference type="RefSeq" id="WP_155083650.1">
    <property type="nucleotide sequence ID" value="NZ_WMIA01000007.1"/>
</dbReference>
<sequence>MKFKRRDFLTFLGVSVASTACSSVFKNYSHAQGNTEQKIFKFANFKPVQYPIPLEINNLNSQEQKQLFNSYQVQDDLILPEGFSYDVIASWGDKVGDSRFGYNNDYVAFVETNPNEGYLVVNFEYVSPTPWLQGYEQVLQKSLPQEVLSALHSARENRQGLNIFALPDDNSAKILFQEFFGELLTDQGLGVISIRRNGDGKWERTYSEQDRRITGISGWRDNRYLQVTGPAKSVFLKKKGLGYTDDKGELIIGTFANCAGGVSPWGTVFSAEENFQTQVPEVVMADGTSFPPESLPINGFSGQGNPFGLAGNKYGWMVEVDPANKNDYGTKHTWLGRFRHEAVAIRAEVNQPLAVYSGCDRTGGHLYKFISTGTVVNPQDKSNSKLLQEGMLYVAKMNPDGSGEWIPLKADTAINPTALSNLRGELLTIPNPDRDKGGIVTVTKQEELDQFQEKYSTLGDLYIGDTAEEIQGAILIDAHFAGNVIGGTCTARPEDVALHPVDQSLVIAFTSGAAGNDGSPDKRVFSDKQGNIYEYGCLIRLRENENAPSALNFTWDAIAVGGEPASGGLGFANPDNLEFDKQGNLWMVTDMPTGLHNQPVRQGDNPYITGALGNNSIWYIPLSGENAGKAYPFGIAPMETETCGLCFNQEQNTLFLAIQHPGEKNGTRSNMAEETREISILTTDGEEFTQTRTIPKGSNWPSLDKNAFPKPSLVAVY</sequence>
<organism evidence="1 2">
    <name type="scientific">Cyanobacterium aponinum 0216</name>
    <dbReference type="NCBI Taxonomy" id="2676140"/>
    <lineage>
        <taxon>Bacteria</taxon>
        <taxon>Bacillati</taxon>
        <taxon>Cyanobacteriota</taxon>
        <taxon>Cyanophyceae</taxon>
        <taxon>Oscillatoriophycideae</taxon>
        <taxon>Chroococcales</taxon>
        <taxon>Geminocystaceae</taxon>
        <taxon>Cyanobacterium</taxon>
    </lineage>
</organism>
<gene>
    <name evidence="1" type="ORF">GGC33_07660</name>
</gene>
<dbReference type="PANTHER" id="PTHR35399">
    <property type="entry name" value="SLR8030 PROTEIN"/>
    <property type="match status" value="1"/>
</dbReference>
<reference evidence="1 2" key="1">
    <citation type="submission" date="2019-11" db="EMBL/GenBank/DDBJ databases">
        <title>Isolation of a new High Light Tolerant Cyanobacteria.</title>
        <authorList>
            <person name="Dobson Z."/>
            <person name="Vaughn N."/>
            <person name="Vaughn M."/>
            <person name="Fromme P."/>
            <person name="Mazor Y."/>
        </authorList>
    </citation>
    <scope>NUCLEOTIDE SEQUENCE [LARGE SCALE GENOMIC DNA]</scope>
    <source>
        <strain evidence="1 2">0216</strain>
    </source>
</reference>
<dbReference type="AlphaFoldDB" id="A0A844GTB1"/>
<dbReference type="InterPro" id="IPR008557">
    <property type="entry name" value="PhoX"/>
</dbReference>
<dbReference type="EMBL" id="WMIA01000007">
    <property type="protein sequence ID" value="MTF38803.1"/>
    <property type="molecule type" value="Genomic_DNA"/>
</dbReference>
<comment type="caution">
    <text evidence="1">The sequence shown here is derived from an EMBL/GenBank/DDBJ whole genome shotgun (WGS) entry which is preliminary data.</text>
</comment>
<proteinExistence type="predicted"/>
<dbReference type="Proteomes" id="UP000437131">
    <property type="component" value="Unassembled WGS sequence"/>
</dbReference>
<dbReference type="PANTHER" id="PTHR35399:SF2">
    <property type="entry name" value="DUF839 DOMAIN-CONTAINING PROTEIN"/>
    <property type="match status" value="1"/>
</dbReference>
<name>A0A844GTB1_9CHRO</name>
<accession>A0A844GTB1</accession>
<evidence type="ECO:0000313" key="2">
    <source>
        <dbReference type="Proteomes" id="UP000437131"/>
    </source>
</evidence>